<protein>
    <submittedName>
        <fullName evidence="5">3-keto-5-aminohexanoate cleavage protein</fullName>
    </submittedName>
</protein>
<sequence>MAKKPSKVIITCAVTGSVHTPSMSDHLPLTPDQIVQNAVDAAKAGAAILHLHARNPEDGSPTADPAIFDLIVPRIREQTDAVINITTGGSTRMTLEERLAYPLKLKPEMCSLNMGSMNFSIHPAARRIEHWKYQWEKPYIEVMEDLIFRNTFRDIKHILSVLGDECGTRFEFECYDVGHLYNLAHFMDEGLIKPPFFIQSIFGILGGLGPDPENLAIMRSTADRLFGRENYRFSVLGAGRHQMSLLTMGAIMGGNVRVGLEDSLYLSRGELARNCAEQVQKISRILGELSLDIATPQDAREMLGLKGMASVTY</sequence>
<evidence type="ECO:0000256" key="3">
    <source>
        <dbReference type="ARBA" id="ARBA00022723"/>
    </source>
</evidence>
<dbReference type="InterPro" id="IPR008567">
    <property type="entry name" value="BKACE"/>
</dbReference>
<accession>A0ABU2HUJ0</accession>
<name>A0ABU2HUJ0_9RHOB</name>
<dbReference type="EMBL" id="JAVQLW010000002">
    <property type="protein sequence ID" value="MDS9468719.1"/>
    <property type="molecule type" value="Genomic_DNA"/>
</dbReference>
<organism evidence="5 6">
    <name type="scientific">Paracoccus aurantius</name>
    <dbReference type="NCBI Taxonomy" id="3073814"/>
    <lineage>
        <taxon>Bacteria</taxon>
        <taxon>Pseudomonadati</taxon>
        <taxon>Pseudomonadota</taxon>
        <taxon>Alphaproteobacteria</taxon>
        <taxon>Rhodobacterales</taxon>
        <taxon>Paracoccaceae</taxon>
        <taxon>Paracoccus</taxon>
    </lineage>
</organism>
<comment type="caution">
    <text evidence="5">The sequence shown here is derived from an EMBL/GenBank/DDBJ whole genome shotgun (WGS) entry which is preliminary data.</text>
</comment>
<dbReference type="PANTHER" id="PTHR37418">
    <property type="entry name" value="3-KETO-5-AMINOHEXANOATE CLEAVAGE ENZYME-RELATED"/>
    <property type="match status" value="1"/>
</dbReference>
<proteinExistence type="predicted"/>
<comment type="cofactor">
    <cofactor evidence="1">
        <name>Zn(2+)</name>
        <dbReference type="ChEBI" id="CHEBI:29105"/>
    </cofactor>
</comment>
<evidence type="ECO:0000256" key="4">
    <source>
        <dbReference type="ARBA" id="ARBA00022833"/>
    </source>
</evidence>
<dbReference type="PANTHER" id="PTHR37418:SF2">
    <property type="entry name" value="3-KETO-5-AMINOHEXANOATE CLEAVAGE ENZYME"/>
    <property type="match status" value="1"/>
</dbReference>
<dbReference type="Pfam" id="PF05853">
    <property type="entry name" value="BKACE"/>
    <property type="match status" value="1"/>
</dbReference>
<reference evidence="6" key="1">
    <citation type="submission" date="2023-07" db="EMBL/GenBank/DDBJ databases">
        <title>Paracoccus sp. MBLB3053 whole genome sequence.</title>
        <authorList>
            <person name="Hwang C.Y."/>
            <person name="Cho E.-S."/>
            <person name="Seo M.-J."/>
        </authorList>
    </citation>
    <scope>NUCLEOTIDE SEQUENCE [LARGE SCALE GENOMIC DNA]</scope>
    <source>
        <strain evidence="6">MBLB3053</strain>
    </source>
</reference>
<keyword evidence="3" id="KW-0479">Metal-binding</keyword>
<evidence type="ECO:0000256" key="2">
    <source>
        <dbReference type="ARBA" id="ARBA00022679"/>
    </source>
</evidence>
<keyword evidence="2" id="KW-0808">Transferase</keyword>
<keyword evidence="6" id="KW-1185">Reference proteome</keyword>
<dbReference type="Proteomes" id="UP001269144">
    <property type="component" value="Unassembled WGS sequence"/>
</dbReference>
<evidence type="ECO:0000313" key="5">
    <source>
        <dbReference type="EMBL" id="MDS9468719.1"/>
    </source>
</evidence>
<gene>
    <name evidence="5" type="ORF">RGQ15_14225</name>
</gene>
<evidence type="ECO:0000313" key="6">
    <source>
        <dbReference type="Proteomes" id="UP001269144"/>
    </source>
</evidence>
<evidence type="ECO:0000256" key="1">
    <source>
        <dbReference type="ARBA" id="ARBA00001947"/>
    </source>
</evidence>
<keyword evidence="4" id="KW-0862">Zinc</keyword>
<dbReference type="InterPro" id="IPR013785">
    <property type="entry name" value="Aldolase_TIM"/>
</dbReference>
<dbReference type="Gene3D" id="3.20.20.70">
    <property type="entry name" value="Aldolase class I"/>
    <property type="match status" value="1"/>
</dbReference>
<dbReference type="RefSeq" id="WP_311161112.1">
    <property type="nucleotide sequence ID" value="NZ_JAVQLW010000002.1"/>
</dbReference>